<feature type="domain" description="Pel9A-like right handed beta-helix region" evidence="13">
    <location>
        <begin position="32"/>
        <end position="81"/>
    </location>
</feature>
<dbReference type="InterPro" id="IPR008979">
    <property type="entry name" value="Galactose-bd-like_sf"/>
</dbReference>
<accession>A0A919PQS2</accession>
<evidence type="ECO:0000256" key="5">
    <source>
        <dbReference type="ARBA" id="ARBA00022729"/>
    </source>
</evidence>
<dbReference type="InterPro" id="IPR022441">
    <property type="entry name" value="Para_beta_helix_rpt-2"/>
</dbReference>
<organism evidence="14 15">
    <name type="scientific">Dactylosporangium siamense</name>
    <dbReference type="NCBI Taxonomy" id="685454"/>
    <lineage>
        <taxon>Bacteria</taxon>
        <taxon>Bacillati</taxon>
        <taxon>Actinomycetota</taxon>
        <taxon>Actinomycetes</taxon>
        <taxon>Micromonosporales</taxon>
        <taxon>Micromonosporaceae</taxon>
        <taxon>Dactylosporangium</taxon>
    </lineage>
</organism>
<evidence type="ECO:0000256" key="1">
    <source>
        <dbReference type="ARBA" id="ARBA00001913"/>
    </source>
</evidence>
<evidence type="ECO:0000313" key="15">
    <source>
        <dbReference type="Proteomes" id="UP000660611"/>
    </source>
</evidence>
<dbReference type="Pfam" id="PF22842">
    <property type="entry name" value="Pel9A-like_beta_helix"/>
    <property type="match status" value="1"/>
</dbReference>
<dbReference type="Gene3D" id="2.160.20.10">
    <property type="entry name" value="Single-stranded right-handed beta-helix, Pectin lyase-like"/>
    <property type="match status" value="1"/>
</dbReference>
<dbReference type="InterPro" id="IPR006626">
    <property type="entry name" value="PbH1"/>
</dbReference>
<dbReference type="InterPro" id="IPR003305">
    <property type="entry name" value="CenC_carb-bd"/>
</dbReference>
<dbReference type="PANTHER" id="PTHR40088">
    <property type="entry name" value="PECTATE LYASE (EUROFUNG)"/>
    <property type="match status" value="1"/>
</dbReference>
<dbReference type="GO" id="GO:0016798">
    <property type="term" value="F:hydrolase activity, acting on glycosyl bonds"/>
    <property type="evidence" value="ECO:0007669"/>
    <property type="project" value="InterPro"/>
</dbReference>
<evidence type="ECO:0000256" key="3">
    <source>
        <dbReference type="ARBA" id="ARBA00022525"/>
    </source>
</evidence>
<dbReference type="InterPro" id="IPR039448">
    <property type="entry name" value="Beta_helix"/>
</dbReference>
<keyword evidence="8" id="KW-0456">Lyase</keyword>
<protein>
    <submittedName>
        <fullName evidence="14">Uncharacterized protein</fullName>
    </submittedName>
</protein>
<dbReference type="PANTHER" id="PTHR40088:SF1">
    <property type="entry name" value="PECTATE LYASE PEL9"/>
    <property type="match status" value="1"/>
</dbReference>
<evidence type="ECO:0000259" key="12">
    <source>
        <dbReference type="Pfam" id="PF13229"/>
    </source>
</evidence>
<evidence type="ECO:0000256" key="2">
    <source>
        <dbReference type="ARBA" id="ARBA00004613"/>
    </source>
</evidence>
<comment type="similarity">
    <text evidence="9">Belongs to the polysaccharide lyase 9 family.</text>
</comment>
<evidence type="ECO:0000256" key="6">
    <source>
        <dbReference type="ARBA" id="ARBA00022801"/>
    </source>
</evidence>
<dbReference type="InterPro" id="IPR052052">
    <property type="entry name" value="Polysaccharide_Lyase_9"/>
</dbReference>
<dbReference type="AlphaFoldDB" id="A0A919PQS2"/>
<dbReference type="InterPro" id="IPR012334">
    <property type="entry name" value="Pectin_lyas_fold"/>
</dbReference>
<feature type="domain" description="Right handed beta helix" evidence="12">
    <location>
        <begin position="161"/>
        <end position="341"/>
    </location>
</feature>
<dbReference type="SUPFAM" id="SSF51126">
    <property type="entry name" value="Pectin lyase-like"/>
    <property type="match status" value="1"/>
</dbReference>
<dbReference type="Gene3D" id="2.60.120.260">
    <property type="entry name" value="Galactose-binding domain-like"/>
    <property type="match status" value="1"/>
</dbReference>
<name>A0A919PQS2_9ACTN</name>
<dbReference type="RefSeq" id="WP_203849715.1">
    <property type="nucleotide sequence ID" value="NZ_BAAAVW010000021.1"/>
</dbReference>
<sequence>MRHRRSSIIGLTLASLVAAAMATAITPGVAHAATTYYVATNGTTSNPGTESQPFATINQFMALAQPGDTVYVRGGTYSIGETYLSASGNANGWITIRNYPGETPVLDGGGSAGVAFYYGEGNQGVGKGSYVVIDGFVIRNYWRSGINIGCCSADGSTDQSVSHVIVRNNVIDRTGQNGITFMQAGDVTVEHNLIGRTGWDAGTGSWSSGINLYAMYGTNNRVDGNVTYHNVDVSSYHTDGNGIILDLTYGNGGVTIQNNVAFENGGSGIQLTHSGNSRIVNNTTYENGKEPTYINGGTGLGFWGSEAMNNEVVSNNVVYQSFGSGLRTDGGFSNSTVSNNTIAGQDGYQDPAFADANDANFQLQGTSPSVDTGTSSNAPGSALVFDQQALTQTTSDQPISWYRWAPDFGYILGRGGVANLFGSVARPQGGGYDRGAFERSGTGVDPGGSGNLISNGEFDNGTTGWWTWFDTAAAGTIGVSAAGLSGANALKLDLSNGASYDWQAQVGQTLPVTAGTQYTLSFRGRADAARSVGVLVQQEGAPYTAYLSGTASLGTSGQTYTFQFTPTASGNAYVKFQAGGSGTDLYLDAISLTS</sequence>
<dbReference type="Proteomes" id="UP000660611">
    <property type="component" value="Unassembled WGS sequence"/>
</dbReference>
<evidence type="ECO:0000256" key="10">
    <source>
        <dbReference type="SAM" id="SignalP"/>
    </source>
</evidence>
<evidence type="ECO:0000313" key="14">
    <source>
        <dbReference type="EMBL" id="GIG48002.1"/>
    </source>
</evidence>
<keyword evidence="3" id="KW-0964">Secreted</keyword>
<comment type="cofactor">
    <cofactor evidence="1">
        <name>Ca(2+)</name>
        <dbReference type="ChEBI" id="CHEBI:29108"/>
    </cofactor>
</comment>
<keyword evidence="15" id="KW-1185">Reference proteome</keyword>
<dbReference type="GO" id="GO:0046872">
    <property type="term" value="F:metal ion binding"/>
    <property type="evidence" value="ECO:0007669"/>
    <property type="project" value="UniProtKB-KW"/>
</dbReference>
<dbReference type="InterPro" id="IPR053868">
    <property type="entry name" value="Pel9A-like_beta_helix"/>
</dbReference>
<feature type="domain" description="CBM-cenC" evidence="11">
    <location>
        <begin position="450"/>
        <end position="578"/>
    </location>
</feature>
<dbReference type="InterPro" id="IPR011050">
    <property type="entry name" value="Pectin_lyase_fold/virulence"/>
</dbReference>
<dbReference type="Pfam" id="PF13229">
    <property type="entry name" value="Beta_helix"/>
    <property type="match status" value="1"/>
</dbReference>
<feature type="chain" id="PRO_5036673419" evidence="10">
    <location>
        <begin position="33"/>
        <end position="594"/>
    </location>
</feature>
<keyword evidence="4" id="KW-0479">Metal-binding</keyword>
<dbReference type="EMBL" id="BONQ01000091">
    <property type="protein sequence ID" value="GIG48002.1"/>
    <property type="molecule type" value="Genomic_DNA"/>
</dbReference>
<evidence type="ECO:0000256" key="4">
    <source>
        <dbReference type="ARBA" id="ARBA00022723"/>
    </source>
</evidence>
<evidence type="ECO:0000259" key="11">
    <source>
        <dbReference type="Pfam" id="PF02018"/>
    </source>
</evidence>
<keyword evidence="5 10" id="KW-0732">Signal</keyword>
<dbReference type="GO" id="GO:0005576">
    <property type="term" value="C:extracellular region"/>
    <property type="evidence" value="ECO:0007669"/>
    <property type="project" value="UniProtKB-SubCell"/>
</dbReference>
<evidence type="ECO:0000256" key="8">
    <source>
        <dbReference type="ARBA" id="ARBA00023239"/>
    </source>
</evidence>
<dbReference type="NCBIfam" id="TIGR03804">
    <property type="entry name" value="para_beta_helix"/>
    <property type="match status" value="1"/>
</dbReference>
<feature type="signal peptide" evidence="10">
    <location>
        <begin position="1"/>
        <end position="32"/>
    </location>
</feature>
<gene>
    <name evidence="14" type="ORF">Dsi01nite_060430</name>
</gene>
<evidence type="ECO:0000259" key="13">
    <source>
        <dbReference type="Pfam" id="PF22842"/>
    </source>
</evidence>
<keyword evidence="7" id="KW-0106">Calcium</keyword>
<proteinExistence type="inferred from homology"/>
<dbReference type="GO" id="GO:0016837">
    <property type="term" value="F:carbon-oxygen lyase activity, acting on polysaccharides"/>
    <property type="evidence" value="ECO:0007669"/>
    <property type="project" value="TreeGrafter"/>
</dbReference>
<dbReference type="SMART" id="SM00710">
    <property type="entry name" value="PbH1"/>
    <property type="match status" value="8"/>
</dbReference>
<evidence type="ECO:0000256" key="7">
    <source>
        <dbReference type="ARBA" id="ARBA00022837"/>
    </source>
</evidence>
<evidence type="ECO:0000256" key="9">
    <source>
        <dbReference type="ARBA" id="ARBA00038263"/>
    </source>
</evidence>
<comment type="caution">
    <text evidence="14">The sequence shown here is derived from an EMBL/GenBank/DDBJ whole genome shotgun (WGS) entry which is preliminary data.</text>
</comment>
<reference evidence="14" key="1">
    <citation type="submission" date="2021-01" db="EMBL/GenBank/DDBJ databases">
        <title>Whole genome shotgun sequence of Dactylosporangium siamense NBRC 106093.</title>
        <authorList>
            <person name="Komaki H."/>
            <person name="Tamura T."/>
        </authorList>
    </citation>
    <scope>NUCLEOTIDE SEQUENCE</scope>
    <source>
        <strain evidence="14">NBRC 106093</strain>
    </source>
</reference>
<dbReference type="SUPFAM" id="SSF49785">
    <property type="entry name" value="Galactose-binding domain-like"/>
    <property type="match status" value="1"/>
</dbReference>
<dbReference type="Pfam" id="PF02018">
    <property type="entry name" value="CBM_4_9"/>
    <property type="match status" value="1"/>
</dbReference>
<keyword evidence="6" id="KW-0378">Hydrolase</keyword>
<comment type="subcellular location">
    <subcellularLocation>
        <location evidence="2">Secreted</location>
    </subcellularLocation>
</comment>